<name>A0A7Y9NLV1_9BACT</name>
<dbReference type="Pfam" id="PF00255">
    <property type="entry name" value="GSHPx"/>
    <property type="match status" value="1"/>
</dbReference>
<keyword evidence="2 4" id="KW-0575">Peroxidase</keyword>
<dbReference type="Proteomes" id="UP000534186">
    <property type="component" value="Unassembled WGS sequence"/>
</dbReference>
<protein>
    <recommendedName>
        <fullName evidence="4">Glutathione peroxidase</fullName>
    </recommendedName>
</protein>
<dbReference type="SUPFAM" id="SSF52833">
    <property type="entry name" value="Thioredoxin-like"/>
    <property type="match status" value="1"/>
</dbReference>
<dbReference type="PROSITE" id="PS51355">
    <property type="entry name" value="GLUTATHIONE_PEROXID_3"/>
    <property type="match status" value="1"/>
</dbReference>
<keyword evidence="6" id="KW-0732">Signal</keyword>
<reference evidence="8 9" key="1">
    <citation type="submission" date="2020-07" db="EMBL/GenBank/DDBJ databases">
        <title>Genomic Encyclopedia of Type Strains, Phase IV (KMG-V): Genome sequencing to study the core and pangenomes of soil and plant-associated prokaryotes.</title>
        <authorList>
            <person name="Whitman W."/>
        </authorList>
    </citation>
    <scope>NUCLEOTIDE SEQUENCE [LARGE SCALE GENOMIC DNA]</scope>
    <source>
        <strain evidence="8 9">M8UP30</strain>
    </source>
</reference>
<evidence type="ECO:0000256" key="1">
    <source>
        <dbReference type="ARBA" id="ARBA00006926"/>
    </source>
</evidence>
<evidence type="ECO:0000313" key="8">
    <source>
        <dbReference type="EMBL" id="NYF51760.1"/>
    </source>
</evidence>
<evidence type="ECO:0000256" key="4">
    <source>
        <dbReference type="RuleBase" id="RU000499"/>
    </source>
</evidence>
<dbReference type="InterPro" id="IPR036249">
    <property type="entry name" value="Thioredoxin-like_sf"/>
</dbReference>
<comment type="similarity">
    <text evidence="1 4">Belongs to the glutathione peroxidase family.</text>
</comment>
<dbReference type="InterPro" id="IPR013766">
    <property type="entry name" value="Thioredoxin_domain"/>
</dbReference>
<organism evidence="8 9">
    <name type="scientific">Tunturiibacter lichenicola</name>
    <dbReference type="NCBI Taxonomy" id="2051959"/>
    <lineage>
        <taxon>Bacteria</taxon>
        <taxon>Pseudomonadati</taxon>
        <taxon>Acidobacteriota</taxon>
        <taxon>Terriglobia</taxon>
        <taxon>Terriglobales</taxon>
        <taxon>Acidobacteriaceae</taxon>
        <taxon>Tunturiibacter</taxon>
    </lineage>
</organism>
<keyword evidence="3 4" id="KW-0560">Oxidoreductase</keyword>
<dbReference type="AlphaFoldDB" id="A0A7Y9NLV1"/>
<dbReference type="PANTHER" id="PTHR11592">
    <property type="entry name" value="GLUTATHIONE PEROXIDASE"/>
    <property type="match status" value="1"/>
</dbReference>
<evidence type="ECO:0000259" key="7">
    <source>
        <dbReference type="PROSITE" id="PS51352"/>
    </source>
</evidence>
<dbReference type="EMBL" id="JACCCV010000001">
    <property type="protein sequence ID" value="NYF51760.1"/>
    <property type="molecule type" value="Genomic_DNA"/>
</dbReference>
<dbReference type="GO" id="GO:0004601">
    <property type="term" value="F:peroxidase activity"/>
    <property type="evidence" value="ECO:0007669"/>
    <property type="project" value="UniProtKB-KW"/>
</dbReference>
<evidence type="ECO:0000256" key="5">
    <source>
        <dbReference type="SAM" id="MobiDB-lite"/>
    </source>
</evidence>
<dbReference type="PRINTS" id="PR01011">
    <property type="entry name" value="GLUTPROXDASE"/>
</dbReference>
<evidence type="ECO:0000256" key="2">
    <source>
        <dbReference type="ARBA" id="ARBA00022559"/>
    </source>
</evidence>
<accession>A0A7Y9NLV1</accession>
<feature type="domain" description="Thioredoxin" evidence="7">
    <location>
        <begin position="60"/>
        <end position="222"/>
    </location>
</feature>
<evidence type="ECO:0000313" key="9">
    <source>
        <dbReference type="Proteomes" id="UP000534186"/>
    </source>
</evidence>
<evidence type="ECO:0000256" key="3">
    <source>
        <dbReference type="ARBA" id="ARBA00023002"/>
    </source>
</evidence>
<proteinExistence type="inferred from homology"/>
<gene>
    <name evidence="8" type="ORF">HDF12_002125</name>
</gene>
<feature type="region of interest" description="Disordered" evidence="5">
    <location>
        <begin position="37"/>
        <end position="62"/>
    </location>
</feature>
<sequence>MLNPLVKKICAAYACSFVFFLLIDEIPAFGYQPQDAGRATGNDGKQKHPFKVGDTGGKPAKPEKTAYDYNLPGPDGKDVPLSSFKGKYILVVNLGRKSEYHAQLPALIKDAETYKDKGLVILGVPSNDFGAAEPGTDAEIQKAYADAKVSFPVMAVSKLSGDAEIPIYLYLTKSKGAPAGGPVHWNYTKFFIDKNGKVIARLDPDVTPDSPQMISTIGQILEGRYKPKKEGEKDAAAPGDDDDND</sequence>
<feature type="region of interest" description="Disordered" evidence="5">
    <location>
        <begin position="220"/>
        <end position="245"/>
    </location>
</feature>
<dbReference type="Gene3D" id="3.40.30.10">
    <property type="entry name" value="Glutaredoxin"/>
    <property type="match status" value="1"/>
</dbReference>
<dbReference type="PANTHER" id="PTHR11592:SF78">
    <property type="entry name" value="GLUTATHIONE PEROXIDASE"/>
    <property type="match status" value="1"/>
</dbReference>
<feature type="compositionally biased region" description="Basic and acidic residues" evidence="5">
    <location>
        <begin position="223"/>
        <end position="235"/>
    </location>
</feature>
<feature type="chain" id="PRO_5030798343" description="Glutathione peroxidase" evidence="6">
    <location>
        <begin position="31"/>
        <end position="245"/>
    </location>
</feature>
<dbReference type="GO" id="GO:0034599">
    <property type="term" value="P:cellular response to oxidative stress"/>
    <property type="evidence" value="ECO:0007669"/>
    <property type="project" value="TreeGrafter"/>
</dbReference>
<dbReference type="InterPro" id="IPR000889">
    <property type="entry name" value="Glutathione_peroxidase"/>
</dbReference>
<comment type="caution">
    <text evidence="8">The sequence shown here is derived from an EMBL/GenBank/DDBJ whole genome shotgun (WGS) entry which is preliminary data.</text>
</comment>
<evidence type="ECO:0000256" key="6">
    <source>
        <dbReference type="SAM" id="SignalP"/>
    </source>
</evidence>
<feature type="signal peptide" evidence="6">
    <location>
        <begin position="1"/>
        <end position="30"/>
    </location>
</feature>
<dbReference type="PROSITE" id="PS51352">
    <property type="entry name" value="THIOREDOXIN_2"/>
    <property type="match status" value="1"/>
</dbReference>